<evidence type="ECO:0000256" key="5">
    <source>
        <dbReference type="ARBA" id="ARBA00022692"/>
    </source>
</evidence>
<dbReference type="InterPro" id="IPR050297">
    <property type="entry name" value="LipidA_mod_glycosyltrf_83"/>
</dbReference>
<dbReference type="GO" id="GO:0005886">
    <property type="term" value="C:plasma membrane"/>
    <property type="evidence" value="ECO:0007669"/>
    <property type="project" value="UniProtKB-SubCell"/>
</dbReference>
<protein>
    <submittedName>
        <fullName evidence="10">Undecaprenyl phosphate-alpha-4-amino-4-deoxy-L-arabinose arabinosyl transferase</fullName>
        <ecNumber evidence="10">2.4.2.43</ecNumber>
    </submittedName>
</protein>
<dbReference type="EC" id="2.4.2.43" evidence="10"/>
<comment type="subcellular location">
    <subcellularLocation>
        <location evidence="1">Cell membrane</location>
        <topology evidence="1">Multi-pass membrane protein</topology>
    </subcellularLocation>
</comment>
<dbReference type="RefSeq" id="WP_067011628.1">
    <property type="nucleotide sequence ID" value="NZ_FLOB01000001.1"/>
</dbReference>
<keyword evidence="7 8" id="KW-0472">Membrane</keyword>
<evidence type="ECO:0000313" key="11">
    <source>
        <dbReference type="Proteomes" id="UP000092544"/>
    </source>
</evidence>
<dbReference type="InterPro" id="IPR003342">
    <property type="entry name" value="ArnT-like_N"/>
</dbReference>
<dbReference type="Pfam" id="PF02366">
    <property type="entry name" value="PMT"/>
    <property type="match status" value="1"/>
</dbReference>
<dbReference type="PANTHER" id="PTHR33908">
    <property type="entry name" value="MANNOSYLTRANSFERASE YKCB-RELATED"/>
    <property type="match status" value="1"/>
</dbReference>
<dbReference type="OrthoDB" id="9775035at2"/>
<name>A0A1A8T2G1_9GAMM</name>
<feature type="transmembrane region" description="Helical" evidence="8">
    <location>
        <begin position="291"/>
        <end position="309"/>
    </location>
</feature>
<feature type="transmembrane region" description="Helical" evidence="8">
    <location>
        <begin position="112"/>
        <end position="131"/>
    </location>
</feature>
<feature type="transmembrane region" description="Helical" evidence="8">
    <location>
        <begin position="257"/>
        <end position="279"/>
    </location>
</feature>
<keyword evidence="11" id="KW-1185">Reference proteome</keyword>
<dbReference type="PANTHER" id="PTHR33908:SF3">
    <property type="entry name" value="UNDECAPRENYL PHOSPHATE-ALPHA-4-AMINO-4-DEOXY-L-ARABINOSE ARABINOSYL TRANSFERASE"/>
    <property type="match status" value="1"/>
</dbReference>
<keyword evidence="5 8" id="KW-0812">Transmembrane</keyword>
<evidence type="ECO:0000256" key="1">
    <source>
        <dbReference type="ARBA" id="ARBA00004651"/>
    </source>
</evidence>
<dbReference type="AlphaFoldDB" id="A0A1A8T2G1"/>
<feature type="transmembrane region" description="Helical" evidence="8">
    <location>
        <begin position="380"/>
        <end position="399"/>
    </location>
</feature>
<feature type="transmembrane region" description="Helical" evidence="8">
    <location>
        <begin position="315"/>
        <end position="335"/>
    </location>
</feature>
<sequence>MRPVPYKWVLLFAFALLYLLPLGWHPLWMPDETRYAEISREMLASGNWVVPHFMGLHYFEKPILGYWMNNISQLLFGHTNFAARLMPALSIGLTALITYQFVKIVLKDQRKAFYSALVYLSCPLVFGVGTYNALDGQLTLWMAASFASFYYAIQAQSRQAMAWRYLLFGAFGGAAFLTKGFVGLALLVIALVPFMILTRQFKQVLVYGLLAILAAVLVALPWSLAVAFKAPDYWHFFFWNENIRRFDASNAQHLRPFWFYLPVLLLAIFPWTFLAPKAILRNFTDKAHKHFFLYQALCFVLPFLLLSIAKGKLPTYIVPLMMPLAILIGCGLVELLKENHRVIKFSVWGNVLGFCGFALVLLLMQFNVVGKVEGYGPHEIMRFWFGIAILFGCALVPLLSLTNIKRAPMFLALAPMALFILLPLALPMKVVNSKLPGVFFSQYVQKVQPNAWVLSNSVALIGGIGWELKRSNIDLLNGTGELSYGLDHSSKKRRYTYQEFRDDLPKKRQSQQVVLALESGKNSAQLLARLPVPTEQYHAGRFYLLVYAKQP</sequence>
<keyword evidence="6 8" id="KW-1133">Transmembrane helix</keyword>
<feature type="transmembrane region" description="Helical" evidence="8">
    <location>
        <begin position="411"/>
        <end position="431"/>
    </location>
</feature>
<proteinExistence type="predicted"/>
<feature type="transmembrane region" description="Helical" evidence="8">
    <location>
        <begin position="6"/>
        <end position="24"/>
    </location>
</feature>
<feature type="transmembrane region" description="Helical" evidence="8">
    <location>
        <begin position="204"/>
        <end position="228"/>
    </location>
</feature>
<dbReference type="Proteomes" id="UP000092544">
    <property type="component" value="Unassembled WGS sequence"/>
</dbReference>
<evidence type="ECO:0000256" key="6">
    <source>
        <dbReference type="ARBA" id="ARBA00022989"/>
    </source>
</evidence>
<dbReference type="GO" id="GO:0103015">
    <property type="term" value="F:4-amino-4-deoxy-L-arabinose transferase activity"/>
    <property type="evidence" value="ECO:0007669"/>
    <property type="project" value="UniProtKB-EC"/>
</dbReference>
<reference evidence="10 11" key="1">
    <citation type="submission" date="2016-06" db="EMBL/GenBank/DDBJ databases">
        <authorList>
            <person name="Kjaerup R.B."/>
            <person name="Dalgaard T.S."/>
            <person name="Juul-Madsen H.R."/>
        </authorList>
    </citation>
    <scope>NUCLEOTIDE SEQUENCE [LARGE SCALE GENOMIC DNA]</scope>
    <source>
        <strain evidence="10 11">CECT 8886</strain>
    </source>
</reference>
<evidence type="ECO:0000256" key="2">
    <source>
        <dbReference type="ARBA" id="ARBA00022475"/>
    </source>
</evidence>
<feature type="transmembrane region" description="Helical" evidence="8">
    <location>
        <begin position="85"/>
        <end position="106"/>
    </location>
</feature>
<evidence type="ECO:0000256" key="7">
    <source>
        <dbReference type="ARBA" id="ARBA00023136"/>
    </source>
</evidence>
<keyword evidence="2" id="KW-1003">Cell membrane</keyword>
<feature type="domain" description="ArnT-like N-terminal" evidence="9">
    <location>
        <begin position="11"/>
        <end position="237"/>
    </location>
</feature>
<dbReference type="STRING" id="1792290.MSP8886_00100"/>
<evidence type="ECO:0000259" key="9">
    <source>
        <dbReference type="Pfam" id="PF02366"/>
    </source>
</evidence>
<dbReference type="GO" id="GO:0010041">
    <property type="term" value="P:response to iron(III) ion"/>
    <property type="evidence" value="ECO:0007669"/>
    <property type="project" value="TreeGrafter"/>
</dbReference>
<evidence type="ECO:0000313" key="10">
    <source>
        <dbReference type="EMBL" id="SBS24851.1"/>
    </source>
</evidence>
<evidence type="ECO:0000256" key="8">
    <source>
        <dbReference type="SAM" id="Phobius"/>
    </source>
</evidence>
<dbReference type="GO" id="GO:0006493">
    <property type="term" value="P:protein O-linked glycosylation"/>
    <property type="evidence" value="ECO:0007669"/>
    <property type="project" value="InterPro"/>
</dbReference>
<keyword evidence="4 10" id="KW-0808">Transferase</keyword>
<gene>
    <name evidence="10" type="primary">arnT_1</name>
    <name evidence="10" type="ORF">MSP8886_00100</name>
</gene>
<accession>A0A1A8T2G1</accession>
<feature type="transmembrane region" description="Helical" evidence="8">
    <location>
        <begin position="165"/>
        <end position="192"/>
    </location>
</feature>
<evidence type="ECO:0000256" key="3">
    <source>
        <dbReference type="ARBA" id="ARBA00022676"/>
    </source>
</evidence>
<organism evidence="10 11">
    <name type="scientific">Marinomonas spartinae</name>
    <dbReference type="NCBI Taxonomy" id="1792290"/>
    <lineage>
        <taxon>Bacteria</taxon>
        <taxon>Pseudomonadati</taxon>
        <taxon>Pseudomonadota</taxon>
        <taxon>Gammaproteobacteria</taxon>
        <taxon>Oceanospirillales</taxon>
        <taxon>Oceanospirillaceae</taxon>
        <taxon>Marinomonas</taxon>
    </lineage>
</organism>
<evidence type="ECO:0000256" key="4">
    <source>
        <dbReference type="ARBA" id="ARBA00022679"/>
    </source>
</evidence>
<dbReference type="GO" id="GO:0000030">
    <property type="term" value="F:mannosyltransferase activity"/>
    <property type="evidence" value="ECO:0007669"/>
    <property type="project" value="InterPro"/>
</dbReference>
<dbReference type="EMBL" id="FLOB01000001">
    <property type="protein sequence ID" value="SBS24851.1"/>
    <property type="molecule type" value="Genomic_DNA"/>
</dbReference>
<feature type="transmembrane region" description="Helical" evidence="8">
    <location>
        <begin position="347"/>
        <end position="368"/>
    </location>
</feature>
<dbReference type="GO" id="GO:0009103">
    <property type="term" value="P:lipopolysaccharide biosynthetic process"/>
    <property type="evidence" value="ECO:0007669"/>
    <property type="project" value="UniProtKB-ARBA"/>
</dbReference>
<dbReference type="NCBIfam" id="NF009784">
    <property type="entry name" value="PRK13279.1"/>
    <property type="match status" value="1"/>
</dbReference>
<keyword evidence="3 10" id="KW-0328">Glycosyltransferase</keyword>